<accession>A0A2G3DX88</accession>
<gene>
    <name evidence="1" type="ORF">CSX01_03370</name>
</gene>
<dbReference type="SUPFAM" id="SSF54001">
    <property type="entry name" value="Cysteine proteinases"/>
    <property type="match status" value="1"/>
</dbReference>
<dbReference type="Proteomes" id="UP000225889">
    <property type="component" value="Unassembled WGS sequence"/>
</dbReference>
<reference evidence="1 2" key="2">
    <citation type="submission" date="2017-10" db="EMBL/GenBank/DDBJ databases">
        <authorList>
            <person name="Banno H."/>
            <person name="Chua N.-H."/>
        </authorList>
    </citation>
    <scope>NUCLEOTIDE SEQUENCE [LARGE SCALE GENOMIC DNA]</scope>
    <source>
        <strain evidence="1 2">JK626</strain>
    </source>
</reference>
<name>A0A2G3DX88_9FIRM</name>
<protein>
    <recommendedName>
        <fullName evidence="3">Peptidase C39-like domain-containing protein</fullName>
    </recommendedName>
</protein>
<comment type="caution">
    <text evidence="1">The sequence shown here is derived from an EMBL/GenBank/DDBJ whole genome shotgun (WGS) entry which is preliminary data.</text>
</comment>
<reference evidence="1 2" key="1">
    <citation type="submission" date="2017-10" db="EMBL/GenBank/DDBJ databases">
        <title>Resolving the taxonomy of Roseburia spp., Eubacterium rectale and Agathobacter spp. through phylogenomic analysis.</title>
        <authorList>
            <person name="Sheridan P.O."/>
            <person name="Walker A.W."/>
            <person name="Duncan S.H."/>
            <person name="Scott K.P."/>
            <person name="Toole P.W.O."/>
            <person name="Luis P."/>
            <person name="Flint H.J."/>
        </authorList>
    </citation>
    <scope>NUCLEOTIDE SEQUENCE [LARGE SCALE GENOMIC DNA]</scope>
    <source>
        <strain evidence="1 2">JK626</strain>
    </source>
</reference>
<evidence type="ECO:0000313" key="2">
    <source>
        <dbReference type="Proteomes" id="UP000225889"/>
    </source>
</evidence>
<dbReference type="AlphaFoldDB" id="A0A2G3DX88"/>
<dbReference type="RefSeq" id="WP_099391442.1">
    <property type="nucleotide sequence ID" value="NZ_PDYF01000008.1"/>
</dbReference>
<sequence>MERISLQNEYVSVIRAGEPDGSCGGNQNWFRNTPLEYAANQGCGMIAAVDVANFMQNRGRISYDEYEKCIVSFIKQHPFTKLFLHEFRKNSKSVFAIGILPNQISRFLNKGSKKAGIPVRFKWNGFHGHKNMYQKIKSMINANIPVVWAIYSRKGRLNLYRFNQVTSKYEVIASTNNHFVTAIGVEESHEGQKLRRMIEVSSWGKGFYIDYDEYLEFVGSSLINKYCSNIMVRR</sequence>
<organism evidence="1 2">
    <name type="scientific">Pseudobutyrivibrio ruminis</name>
    <dbReference type="NCBI Taxonomy" id="46206"/>
    <lineage>
        <taxon>Bacteria</taxon>
        <taxon>Bacillati</taxon>
        <taxon>Bacillota</taxon>
        <taxon>Clostridia</taxon>
        <taxon>Lachnospirales</taxon>
        <taxon>Lachnospiraceae</taxon>
        <taxon>Pseudobutyrivibrio</taxon>
    </lineage>
</organism>
<evidence type="ECO:0008006" key="3">
    <source>
        <dbReference type="Google" id="ProtNLM"/>
    </source>
</evidence>
<proteinExistence type="predicted"/>
<evidence type="ECO:0000313" key="1">
    <source>
        <dbReference type="EMBL" id="PHU35652.1"/>
    </source>
</evidence>
<dbReference type="EMBL" id="PDYF01000008">
    <property type="protein sequence ID" value="PHU35652.1"/>
    <property type="molecule type" value="Genomic_DNA"/>
</dbReference>
<dbReference type="InterPro" id="IPR038765">
    <property type="entry name" value="Papain-like_cys_pep_sf"/>
</dbReference>